<dbReference type="AlphaFoldDB" id="A0A176VL87"/>
<accession>A0A176VL87</accession>
<name>A0A176VL87_MARPO</name>
<keyword evidence="2" id="KW-1185">Reference proteome</keyword>
<proteinExistence type="predicted"/>
<evidence type="ECO:0000313" key="2">
    <source>
        <dbReference type="Proteomes" id="UP000077202"/>
    </source>
</evidence>
<dbReference type="EMBL" id="LVLJ01003529">
    <property type="protein sequence ID" value="OAE21082.1"/>
    <property type="molecule type" value="Genomic_DNA"/>
</dbReference>
<comment type="caution">
    <text evidence="1">The sequence shown here is derived from an EMBL/GenBank/DDBJ whole genome shotgun (WGS) entry which is preliminary data.</text>
</comment>
<reference evidence="1" key="1">
    <citation type="submission" date="2016-03" db="EMBL/GenBank/DDBJ databases">
        <title>Mechanisms controlling the formation of the plant cell surface in tip-growing cells are functionally conserved among land plants.</title>
        <authorList>
            <person name="Honkanen S."/>
            <person name="Jones V.A."/>
            <person name="Morieri G."/>
            <person name="Champion C."/>
            <person name="Hetherington A.J."/>
            <person name="Kelly S."/>
            <person name="Saint-Marcoux D."/>
            <person name="Proust H."/>
            <person name="Prescott H."/>
            <person name="Dolan L."/>
        </authorList>
    </citation>
    <scope>NUCLEOTIDE SEQUENCE [LARGE SCALE GENOMIC DNA]</scope>
    <source>
        <tissue evidence="1">Whole gametophyte</tissue>
    </source>
</reference>
<sequence>MFESESGQMMHKVAVQIRKRREDNASQKTCEESPARQRLWIRICHKVFLSLTMDTIFAGDYGSLQALHGSHSRSKHRWGRSELSSYLVKSGVTGFNSGFSSGVFWYVHHVRYRNRQLGGQVLRCCRFRCLNMDLFISTRLWRLSSEQTVAYFRSMGNVFDETTKDLEAEVPGAGDGGGIGWEAVQMVDNSRVG</sequence>
<evidence type="ECO:0000313" key="1">
    <source>
        <dbReference type="EMBL" id="OAE21082.1"/>
    </source>
</evidence>
<organism evidence="1 2">
    <name type="scientific">Marchantia polymorpha subsp. ruderalis</name>
    <dbReference type="NCBI Taxonomy" id="1480154"/>
    <lineage>
        <taxon>Eukaryota</taxon>
        <taxon>Viridiplantae</taxon>
        <taxon>Streptophyta</taxon>
        <taxon>Embryophyta</taxon>
        <taxon>Marchantiophyta</taxon>
        <taxon>Marchantiopsida</taxon>
        <taxon>Marchantiidae</taxon>
        <taxon>Marchantiales</taxon>
        <taxon>Marchantiaceae</taxon>
        <taxon>Marchantia</taxon>
    </lineage>
</organism>
<dbReference type="Proteomes" id="UP000077202">
    <property type="component" value="Unassembled WGS sequence"/>
</dbReference>
<protein>
    <submittedName>
        <fullName evidence="1">Uncharacterized protein</fullName>
    </submittedName>
</protein>
<gene>
    <name evidence="1" type="ORF">AXG93_3661s1070</name>
</gene>